<protein>
    <recommendedName>
        <fullName evidence="10">NWD NACHT-NTPase N-terminal domain-containing protein</fullName>
    </recommendedName>
</protein>
<feature type="domain" description="NWD NACHT-NTPase N-terminal" evidence="5">
    <location>
        <begin position="82"/>
        <end position="258"/>
    </location>
</feature>
<dbReference type="PANTHER" id="PTHR24198:SF165">
    <property type="entry name" value="ANKYRIN REPEAT-CONTAINING PROTEIN-RELATED"/>
    <property type="match status" value="1"/>
</dbReference>
<feature type="repeat" description="ANK" evidence="3">
    <location>
        <begin position="963"/>
        <end position="995"/>
    </location>
</feature>
<dbReference type="InterPro" id="IPR002110">
    <property type="entry name" value="Ankyrin_rpt"/>
</dbReference>
<dbReference type="Gene3D" id="1.25.40.20">
    <property type="entry name" value="Ankyrin repeat-containing domain"/>
    <property type="match status" value="2"/>
</dbReference>
<keyword evidence="1" id="KW-0677">Repeat</keyword>
<reference evidence="8 9" key="1">
    <citation type="submission" date="2024-07" db="EMBL/GenBank/DDBJ databases">
        <title>Section-level genome sequencing and comparative genomics of Aspergillus sections Usti and Cavernicolus.</title>
        <authorList>
            <consortium name="Lawrence Berkeley National Laboratory"/>
            <person name="Nybo J.L."/>
            <person name="Vesth T.C."/>
            <person name="Theobald S."/>
            <person name="Frisvad J.C."/>
            <person name="Larsen T.O."/>
            <person name="Kjaerboelling I."/>
            <person name="Rothschild-Mancinelli K."/>
            <person name="Lyhne E.K."/>
            <person name="Kogle M.E."/>
            <person name="Barry K."/>
            <person name="Clum A."/>
            <person name="Na H."/>
            <person name="Ledsgaard L."/>
            <person name="Lin J."/>
            <person name="Lipzen A."/>
            <person name="Kuo A."/>
            <person name="Riley R."/>
            <person name="Mondo S."/>
            <person name="Labutti K."/>
            <person name="Haridas S."/>
            <person name="Pangalinan J."/>
            <person name="Salamov A.A."/>
            <person name="Simmons B.A."/>
            <person name="Magnuson J.K."/>
            <person name="Chen J."/>
            <person name="Drula E."/>
            <person name="Henrissat B."/>
            <person name="Wiebenga A."/>
            <person name="Lubbers R.J."/>
            <person name="Gomes A.C."/>
            <person name="Makela M.R."/>
            <person name="Stajich J."/>
            <person name="Grigoriev I.V."/>
            <person name="Mortensen U.H."/>
            <person name="De Vries R.P."/>
            <person name="Baker S.E."/>
            <person name="Andersen M.R."/>
        </authorList>
    </citation>
    <scope>NUCLEOTIDE SEQUENCE [LARGE SCALE GENOMIC DNA]</scope>
    <source>
        <strain evidence="8 9">CBS 588.65</strain>
    </source>
</reference>
<feature type="repeat" description="ANK" evidence="3">
    <location>
        <begin position="996"/>
        <end position="1024"/>
    </location>
</feature>
<dbReference type="InterPro" id="IPR031359">
    <property type="entry name" value="NACHT_N"/>
</dbReference>
<dbReference type="SUPFAM" id="SSF48403">
    <property type="entry name" value="Ankyrin repeat"/>
    <property type="match status" value="1"/>
</dbReference>
<keyword evidence="9" id="KW-1185">Reference proteome</keyword>
<dbReference type="Pfam" id="PF22939">
    <property type="entry name" value="WHD_GPIID"/>
    <property type="match status" value="1"/>
</dbReference>
<organism evidence="8 9">
    <name type="scientific">Aspergillus granulosus</name>
    <dbReference type="NCBI Taxonomy" id="176169"/>
    <lineage>
        <taxon>Eukaryota</taxon>
        <taxon>Fungi</taxon>
        <taxon>Dikarya</taxon>
        <taxon>Ascomycota</taxon>
        <taxon>Pezizomycotina</taxon>
        <taxon>Eurotiomycetes</taxon>
        <taxon>Eurotiomycetidae</taxon>
        <taxon>Eurotiales</taxon>
        <taxon>Aspergillaceae</taxon>
        <taxon>Aspergillus</taxon>
        <taxon>Aspergillus subgen. Nidulantes</taxon>
    </lineage>
</organism>
<gene>
    <name evidence="8" type="ORF">BJX63DRAFT_102185</name>
</gene>
<dbReference type="PROSITE" id="PS50297">
    <property type="entry name" value="ANK_REP_REGION"/>
    <property type="match status" value="4"/>
</dbReference>
<dbReference type="Pfam" id="PF24883">
    <property type="entry name" value="NPHP3_N"/>
    <property type="match status" value="1"/>
</dbReference>
<evidence type="ECO:0000259" key="5">
    <source>
        <dbReference type="Pfam" id="PF17100"/>
    </source>
</evidence>
<evidence type="ECO:0000259" key="6">
    <source>
        <dbReference type="Pfam" id="PF22939"/>
    </source>
</evidence>
<dbReference type="InterPro" id="IPR036770">
    <property type="entry name" value="Ankyrin_rpt-contain_sf"/>
</dbReference>
<evidence type="ECO:0000259" key="7">
    <source>
        <dbReference type="Pfam" id="PF24883"/>
    </source>
</evidence>
<feature type="compositionally biased region" description="Basic and acidic residues" evidence="4">
    <location>
        <begin position="20"/>
        <end position="47"/>
    </location>
</feature>
<evidence type="ECO:0000256" key="2">
    <source>
        <dbReference type="ARBA" id="ARBA00023043"/>
    </source>
</evidence>
<proteinExistence type="predicted"/>
<dbReference type="InterPro" id="IPR027417">
    <property type="entry name" value="P-loop_NTPase"/>
</dbReference>
<evidence type="ECO:0000313" key="8">
    <source>
        <dbReference type="EMBL" id="KAL2817567.1"/>
    </source>
</evidence>
<feature type="repeat" description="ANK" evidence="3">
    <location>
        <begin position="1123"/>
        <end position="1155"/>
    </location>
</feature>
<name>A0ABR4HQ04_9EURO</name>
<dbReference type="EMBL" id="JBFXLT010000017">
    <property type="protein sequence ID" value="KAL2817567.1"/>
    <property type="molecule type" value="Genomic_DNA"/>
</dbReference>
<feature type="domain" description="Nephrocystin 3-like N-terminal" evidence="7">
    <location>
        <begin position="363"/>
        <end position="526"/>
    </location>
</feature>
<feature type="repeat" description="ANK" evidence="3">
    <location>
        <begin position="1153"/>
        <end position="1185"/>
    </location>
</feature>
<feature type="region of interest" description="Disordered" evidence="4">
    <location>
        <begin position="1"/>
        <end position="61"/>
    </location>
</feature>
<evidence type="ECO:0000313" key="9">
    <source>
        <dbReference type="Proteomes" id="UP001610334"/>
    </source>
</evidence>
<keyword evidence="2 3" id="KW-0040">ANK repeat</keyword>
<dbReference type="Proteomes" id="UP001610334">
    <property type="component" value="Unassembled WGS sequence"/>
</dbReference>
<accession>A0ABR4HQ04</accession>
<dbReference type="Pfam" id="PF12796">
    <property type="entry name" value="Ank_2"/>
    <property type="match status" value="3"/>
</dbReference>
<dbReference type="PANTHER" id="PTHR24198">
    <property type="entry name" value="ANKYRIN REPEAT AND PROTEIN KINASE DOMAIN-CONTAINING PROTEIN"/>
    <property type="match status" value="1"/>
</dbReference>
<comment type="caution">
    <text evidence="8">The sequence shown here is derived from an EMBL/GenBank/DDBJ whole genome shotgun (WGS) entry which is preliminary data.</text>
</comment>
<feature type="compositionally biased region" description="Basic residues" evidence="4">
    <location>
        <begin position="7"/>
        <end position="19"/>
    </location>
</feature>
<dbReference type="InterPro" id="IPR056884">
    <property type="entry name" value="NPHP3-like_N"/>
</dbReference>
<feature type="domain" description="GPI inositol-deacylase winged helix" evidence="6">
    <location>
        <begin position="656"/>
        <end position="726"/>
    </location>
</feature>
<dbReference type="SMART" id="SM00248">
    <property type="entry name" value="ANK"/>
    <property type="match status" value="9"/>
</dbReference>
<dbReference type="SUPFAM" id="SSF52540">
    <property type="entry name" value="P-loop containing nucleoside triphosphate hydrolases"/>
    <property type="match status" value="1"/>
</dbReference>
<evidence type="ECO:0000256" key="1">
    <source>
        <dbReference type="ARBA" id="ARBA00022737"/>
    </source>
</evidence>
<dbReference type="PROSITE" id="PS50088">
    <property type="entry name" value="ANK_REPEAT"/>
    <property type="match status" value="6"/>
</dbReference>
<dbReference type="Pfam" id="PF17100">
    <property type="entry name" value="NACHT_N"/>
    <property type="match status" value="1"/>
</dbReference>
<dbReference type="Gene3D" id="3.40.50.300">
    <property type="entry name" value="P-loop containing nucleotide triphosphate hydrolases"/>
    <property type="match status" value="1"/>
</dbReference>
<evidence type="ECO:0000256" key="4">
    <source>
        <dbReference type="SAM" id="MobiDB-lite"/>
    </source>
</evidence>
<feature type="repeat" description="ANK" evidence="3">
    <location>
        <begin position="1025"/>
        <end position="1057"/>
    </location>
</feature>
<evidence type="ECO:0000256" key="3">
    <source>
        <dbReference type="PROSITE-ProRule" id="PRU00023"/>
    </source>
</evidence>
<feature type="repeat" description="ANK" evidence="3">
    <location>
        <begin position="1090"/>
        <end position="1122"/>
    </location>
</feature>
<sequence>MSERRRDRIRNKLISRHKKSEKDESDHLHEPGELEKYSVDEKARKMEGQVIDKNPSQPETIAAPNVVNTTAPNDESGGTDGSLWARAYDQLRKDEPELVEYYLHLLAATSGELVDTNEPAQVANVVKWHKEIMEKKQWRLVFHNHEIVIREKVDHIINAFRTFQGLGSAAAALDPIHAGIPWAGVSIFLQLVTNDIEQHNRVLDGLVFVTDLMNFYTQVESFYLSQDFKPEALIELYTLILKFQILAAGYFEHKEGSHFPKSPKSTKSPKFTSLKRFIRNALMLDNWSDLLEKVRNKDQECRKWMDVSDSQQITKKLDTLLVAVKNNATRAERILQWVSSISVRDQHILVRETKLGRDYSNNGRWLLEDREFCQWVQASSGIFYLEGGVGVGKSCLVSAVIEEHIKKSLNRLAFFYCSKGAGHSSDSLSILRSILAQLSYTSDVEEIPTSVQKRYDNRLDNVKGGSMSLQDCQNAVIDLASGNRPITIIIDALDECNDYDTLLRSLKQVYDKLSDTSSIHIFFSSRPTHVKVTDYFEPGSSTVMPVIDQSRQEMQWFIKTEIESPDRRLNSCLVNHPDLEKKFQDVLVKRAGAMFRWVELQLDVFLNKRRPIRHWKDFDDKLSKLISDPSLPTLTQAYDEIYASNVEPGDSAETYAIKTLQCILGAFQPLTIHQLVEAVAIDTEGRKDPSIDAPYIMDVCNNFIIVDRSNFVSLAHLSVREYLEQKRVDDNRPSIFKKVKVNRQLAECCLATLLHVDLGELGSVSHNNGFLQYAMAFWPLHCECIPNERISEPLSTLMATIMKNRLHDWAVCVSKLPTSILELDARLKDVPTETPGAYVVCAWGFSEFFSVHVQGIKEFVRPFGYLGHLFTPLDTASFYGHFEVVWAILYTKQADEAARTRALVNACGQGFYKVAELLLAAGADPGVALSFPFCGDFDHIVRLLIDHGANVNNCWSPGDAPWENATALKLASQRGHLNIVRALVDAGADINLNGWALESACVSGHLEVVKFLLDRGADVNVPTDDYGSPLLAAAVNWWPEIIRLLLEQGADPNVISHVWISPLQLVSSSEIELVQLMVSKGANVNGPKDYYGAPLVSAVAAGQLKIVDFLLDSGADINAHHSGKKTALVSAARYGHYGIVQLLLDRGVDVALHGPSACEKAAKHGHANIVELLLAHGAHQDVKQDDSSTSCDSDYDYE</sequence>
<evidence type="ECO:0008006" key="10">
    <source>
        <dbReference type="Google" id="ProtNLM"/>
    </source>
</evidence>
<dbReference type="InterPro" id="IPR054471">
    <property type="entry name" value="GPIID_WHD"/>
</dbReference>